<evidence type="ECO:0000313" key="3">
    <source>
        <dbReference type="Proteomes" id="UP000000310"/>
    </source>
</evidence>
<dbReference type="Pfam" id="PF01935">
    <property type="entry name" value="DUF87"/>
    <property type="match status" value="1"/>
</dbReference>
<reference evidence="2 3" key="1">
    <citation type="journal article" date="2011" name="Stand. Genomic Sci.">
        <title>Complete genome sequence of the gliding, heparinolytic Pedobacter saltans type strain (113).</title>
        <authorList>
            <person name="Liolios K."/>
            <person name="Sikorski J."/>
            <person name="Lu M."/>
            <person name="Nolan M."/>
            <person name="Lapidus A."/>
            <person name="Lucas S."/>
            <person name="Hammon N."/>
            <person name="Deshpande S."/>
            <person name="Cheng J.F."/>
            <person name="Tapia R."/>
            <person name="Han C."/>
            <person name="Goodwin L."/>
            <person name="Pitluck S."/>
            <person name="Huntemann M."/>
            <person name="Ivanova N."/>
            <person name="Pagani I."/>
            <person name="Mavromatis K."/>
            <person name="Ovchinikova G."/>
            <person name="Pati A."/>
            <person name="Chen A."/>
            <person name="Palaniappan K."/>
            <person name="Land M."/>
            <person name="Hauser L."/>
            <person name="Brambilla E.M."/>
            <person name="Kotsyurbenko O."/>
            <person name="Rohde M."/>
            <person name="Tindall B.J."/>
            <person name="Abt B."/>
            <person name="Goker M."/>
            <person name="Detter J.C."/>
            <person name="Woyke T."/>
            <person name="Bristow J."/>
            <person name="Eisen J.A."/>
            <person name="Markowitz V."/>
            <person name="Hugenholtz P."/>
            <person name="Klenk H.P."/>
            <person name="Kyrpides N.C."/>
        </authorList>
    </citation>
    <scope>NUCLEOTIDE SEQUENCE [LARGE SCALE GENOMIC DNA]</scope>
    <source>
        <strain evidence="3">ATCC 51119 / DSM 12145 / JCM 21818 / LMG 10337 / NBRC 100064 / NCIMB 13643</strain>
    </source>
</reference>
<dbReference type="SUPFAM" id="SSF52540">
    <property type="entry name" value="P-loop containing nucleoside triphosphate hydrolases"/>
    <property type="match status" value="1"/>
</dbReference>
<keyword evidence="3" id="KW-1185">Reference proteome</keyword>
<dbReference type="Proteomes" id="UP000000310">
    <property type="component" value="Chromosome"/>
</dbReference>
<dbReference type="STRING" id="762903.Pedsa_1671"/>
<accession>F0S6W8</accession>
<dbReference type="InterPro" id="IPR008571">
    <property type="entry name" value="HerA-like"/>
</dbReference>
<dbReference type="RefSeq" id="WP_013632719.1">
    <property type="nucleotide sequence ID" value="NC_015177.1"/>
</dbReference>
<dbReference type="InterPro" id="IPR002789">
    <property type="entry name" value="HerA_central"/>
</dbReference>
<dbReference type="AlphaFoldDB" id="F0S6W8"/>
<dbReference type="OrthoDB" id="9806951at2"/>
<dbReference type="EMBL" id="CP002545">
    <property type="protein sequence ID" value="ADY52228.1"/>
    <property type="molecule type" value="Genomic_DNA"/>
</dbReference>
<evidence type="ECO:0000313" key="2">
    <source>
        <dbReference type="EMBL" id="ADY52228.1"/>
    </source>
</evidence>
<dbReference type="PANTHER" id="PTHR42957">
    <property type="entry name" value="HELICASE MJ1565-RELATED"/>
    <property type="match status" value="1"/>
</dbReference>
<reference evidence="3" key="2">
    <citation type="submission" date="2011-02" db="EMBL/GenBank/DDBJ databases">
        <title>The complete genome of Pedobacter saltans DSM 12145.</title>
        <authorList>
            <consortium name="US DOE Joint Genome Institute (JGI-PGF)"/>
            <person name="Lucas S."/>
            <person name="Copeland A."/>
            <person name="Lapidus A."/>
            <person name="Bruce D."/>
            <person name="Goodwin L."/>
            <person name="Pitluck S."/>
            <person name="Kyrpides N."/>
            <person name="Mavromatis K."/>
            <person name="Pagani I."/>
            <person name="Ivanova N."/>
            <person name="Ovchinnikova G."/>
            <person name="Lu M."/>
            <person name="Detter J.C."/>
            <person name="Han C."/>
            <person name="Land M."/>
            <person name="Hauser L."/>
            <person name="Markowitz V."/>
            <person name="Cheng J.-F."/>
            <person name="Hugenholtz P."/>
            <person name="Woyke T."/>
            <person name="Wu D."/>
            <person name="Tindall B."/>
            <person name="Pomrenke H.G."/>
            <person name="Brambilla E."/>
            <person name="Klenk H.-P."/>
            <person name="Eisen J.A."/>
        </authorList>
    </citation>
    <scope>NUCLEOTIDE SEQUENCE [LARGE SCALE GENOMIC DNA]</scope>
    <source>
        <strain evidence="3">ATCC 51119 / DSM 12145 / JCM 21818 / LMG 10337 / NBRC 100064 / NCIMB 13643</strain>
    </source>
</reference>
<feature type="domain" description="Helicase HerA central" evidence="1">
    <location>
        <begin position="157"/>
        <end position="372"/>
    </location>
</feature>
<dbReference type="HOGENOM" id="CLU_023842_1_1_10"/>
<dbReference type="PANTHER" id="PTHR42957:SF1">
    <property type="entry name" value="HELICASE MJ1565-RELATED"/>
    <property type="match status" value="1"/>
</dbReference>
<gene>
    <name evidence="2" type="ordered locus">Pedsa_1671</name>
</gene>
<dbReference type="Gene3D" id="3.40.50.300">
    <property type="entry name" value="P-loop containing nucleotide triphosphate hydrolases"/>
    <property type="match status" value="2"/>
</dbReference>
<name>F0S6W8_PSESL</name>
<organism evidence="2 3">
    <name type="scientific">Pseudopedobacter saltans (strain ATCC 51119 / DSM 12145 / JCM 21818 / CCUG 39354 / LMG 10337 / NBRC 100064 / NCIMB 13643)</name>
    <name type="common">Pedobacter saltans</name>
    <dbReference type="NCBI Taxonomy" id="762903"/>
    <lineage>
        <taxon>Bacteria</taxon>
        <taxon>Pseudomonadati</taxon>
        <taxon>Bacteroidota</taxon>
        <taxon>Sphingobacteriia</taxon>
        <taxon>Sphingobacteriales</taxon>
        <taxon>Sphingobacteriaceae</taxon>
        <taxon>Pseudopedobacter</taxon>
    </lineage>
</organism>
<dbReference type="eggNOG" id="COG0433">
    <property type="taxonomic scope" value="Bacteria"/>
</dbReference>
<sequence length="709" mass="79876">MSELYRYDFDHLRNLTIGTVDYVSPGDIRVLLDTAAPQNTALNTGTPTLFPRINGFVLIPNEVGSLVGLISWIGVENSQYPKRKGYKDFDLIDLPFPLRKMSITPMGTLKQVGKISEKRYVLARGVYSFPSIGDTVILPTDAQLKSIVENKEPNSVVKIGTAPIAANADVTINPDKLFGRHIAILGNTGSGKSCSVAGVIRWSLEEADRTLQARIAEGKTEPETKLNNRFIVLDPNGEYTNAFDDLNCDIKKFKVELTDEEKKTFKELKVPAWLWNSYEWSSFSNASGRTQRPILRRALRELRSGEVDGISSFETKVRSHFSSCYASLRVDLSNSANYKDSATAFGNKLKSLIEDAALFENTAEGEDIKQHFRDLSQIINGIASSKFKSFEKGGQVIEYYVAFTRTDVESCLQGINSLLENFGGVAVYVGPNEDTPMPFDVTSIADHVERLSQEAGVMQFVDFLIMRMRSMLSDTRMNKIIVDKEDITLDNWLGNTINGISIIDLSLVPSDISHLVVSVISRLVFEALQRYRRMHNELLPTVIVMEEAHNFIKRYNDSSDEISTSQLCTEAFEKIAKEGRKFGLSLTLSSQRPSELSATVLSQCNTFLLHRIVNDRDQELVRRLVPDNIGGLLQELPILPTRKAILLGWASPIPILVEMNELKPEHRPKSNDPDFWDVWTMQRERNVDWKALTDEWQNINNEPEDDDLF</sequence>
<dbReference type="KEGG" id="psn:Pedsa_1671"/>
<proteinExistence type="predicted"/>
<protein>
    <recommendedName>
        <fullName evidence="1">Helicase HerA central domain-containing protein</fullName>
    </recommendedName>
</protein>
<evidence type="ECO:0000259" key="1">
    <source>
        <dbReference type="Pfam" id="PF01935"/>
    </source>
</evidence>
<dbReference type="InterPro" id="IPR027417">
    <property type="entry name" value="P-loop_NTPase"/>
</dbReference>